<dbReference type="PANTHER" id="PTHR11993:SF10">
    <property type="entry name" value="NADH DEHYDROGENASE [UBIQUINONE] IRON-SULFUR PROTEIN 2, MITOCHONDRIAL"/>
    <property type="match status" value="1"/>
</dbReference>
<dbReference type="GO" id="GO:0051287">
    <property type="term" value="F:NAD binding"/>
    <property type="evidence" value="ECO:0007669"/>
    <property type="project" value="InterPro"/>
</dbReference>
<evidence type="ECO:0000313" key="7">
    <source>
        <dbReference type="Proteomes" id="UP000233293"/>
    </source>
</evidence>
<keyword evidence="1 4" id="KW-0813">Transport</keyword>
<dbReference type="InterPro" id="IPR022885">
    <property type="entry name" value="NDH1_su_D/H"/>
</dbReference>
<comment type="subunit">
    <text evidence="4">NDH-1 is composed of 14 different subunits. Subunits NuoB, C, D, E, F, and G constitute the peripheral sector of the complex.</text>
</comment>
<reference evidence="7" key="1">
    <citation type="submission" date="2017-12" db="EMBL/GenBank/DDBJ databases">
        <title>Draft genome sequence of Telmatospirillum siberiense 26-4b1T, an acidotolerant peatland alphaproteobacterium potentially involved in sulfur cycling.</title>
        <authorList>
            <person name="Hausmann B."/>
            <person name="Pjevac P."/>
            <person name="Schreck K."/>
            <person name="Herbold C.W."/>
            <person name="Daims H."/>
            <person name="Wagner M."/>
            <person name="Pester M."/>
            <person name="Loy A."/>
        </authorList>
    </citation>
    <scope>NUCLEOTIDE SEQUENCE [LARGE SCALE GENOMIC DNA]</scope>
    <source>
        <strain evidence="7">26-4b1</strain>
    </source>
</reference>
<evidence type="ECO:0000256" key="1">
    <source>
        <dbReference type="ARBA" id="ARBA00022448"/>
    </source>
</evidence>
<evidence type="ECO:0000313" key="6">
    <source>
        <dbReference type="EMBL" id="PKU26151.1"/>
    </source>
</evidence>
<evidence type="ECO:0000256" key="4">
    <source>
        <dbReference type="HAMAP-Rule" id="MF_01358"/>
    </source>
</evidence>
<evidence type="ECO:0000256" key="2">
    <source>
        <dbReference type="ARBA" id="ARBA00022719"/>
    </source>
</evidence>
<feature type="domain" description="NADH-quinone oxidoreductase subunit D" evidence="5">
    <location>
        <begin position="140"/>
        <end position="387"/>
    </location>
</feature>
<comment type="catalytic activity">
    <reaction evidence="4">
        <text>a quinone + NADH + 5 H(+)(in) = a quinol + NAD(+) + 4 H(+)(out)</text>
        <dbReference type="Rhea" id="RHEA:57888"/>
        <dbReference type="ChEBI" id="CHEBI:15378"/>
        <dbReference type="ChEBI" id="CHEBI:24646"/>
        <dbReference type="ChEBI" id="CHEBI:57540"/>
        <dbReference type="ChEBI" id="CHEBI:57945"/>
        <dbReference type="ChEBI" id="CHEBI:132124"/>
    </reaction>
</comment>
<dbReference type="AlphaFoldDB" id="A0A2N3Q0N1"/>
<dbReference type="SUPFAM" id="SSF56762">
    <property type="entry name" value="HydB/Nqo4-like"/>
    <property type="match status" value="1"/>
</dbReference>
<name>A0A2N3Q0N1_9PROT</name>
<evidence type="ECO:0000259" key="5">
    <source>
        <dbReference type="Pfam" id="PF00346"/>
    </source>
</evidence>
<dbReference type="Pfam" id="PF00346">
    <property type="entry name" value="Complex1_49kDa"/>
    <property type="match status" value="1"/>
</dbReference>
<dbReference type="RefSeq" id="WP_101249112.1">
    <property type="nucleotide sequence ID" value="NZ_PIUM01000002.1"/>
</dbReference>
<dbReference type="GO" id="GO:0050136">
    <property type="term" value="F:NADH dehydrogenase (quinone) (non-electrogenic) activity"/>
    <property type="evidence" value="ECO:0007669"/>
    <property type="project" value="UniProtKB-UniRule"/>
</dbReference>
<gene>
    <name evidence="4" type="primary">nuoD</name>
    <name evidence="6" type="ORF">CWS72_03210</name>
</gene>
<dbReference type="Proteomes" id="UP000233293">
    <property type="component" value="Unassembled WGS sequence"/>
</dbReference>
<keyword evidence="4" id="KW-1278">Translocase</keyword>
<dbReference type="EMBL" id="PIUM01000002">
    <property type="protein sequence ID" value="PKU26151.1"/>
    <property type="molecule type" value="Genomic_DNA"/>
</dbReference>
<keyword evidence="4" id="KW-1003">Cell membrane</keyword>
<dbReference type="EC" id="7.1.1.-" evidence="4"/>
<protein>
    <recommendedName>
        <fullName evidence="4">NADH-quinone oxidoreductase subunit D</fullName>
        <ecNumber evidence="4">7.1.1.-</ecNumber>
    </recommendedName>
    <alternativeName>
        <fullName evidence="4">NADH dehydrogenase I subunit D</fullName>
    </alternativeName>
    <alternativeName>
        <fullName evidence="4">NDH-1 subunit D</fullName>
    </alternativeName>
</protein>
<dbReference type="GO" id="GO:0005886">
    <property type="term" value="C:plasma membrane"/>
    <property type="evidence" value="ECO:0007669"/>
    <property type="project" value="UniProtKB-SubCell"/>
</dbReference>
<dbReference type="PANTHER" id="PTHR11993">
    <property type="entry name" value="NADH-UBIQUINONE OXIDOREDUCTASE 49 KDA SUBUNIT"/>
    <property type="match status" value="1"/>
</dbReference>
<dbReference type="InterPro" id="IPR029014">
    <property type="entry name" value="NiFe-Hase_large"/>
</dbReference>
<keyword evidence="3 4" id="KW-0830">Ubiquinone</keyword>
<sequence length="387" mass="43428">MHYEQLGVTEGDFYNRNFEKGAREDTMILNLGPQHPATHGVLRVIVELDGEYVIRAEPVLGYLHRMHEKMGEVKTLSQFIPNTGRIDYGHALGWNWAFVGAVERLAGFEVPERAQYIRVITTEINRITSHLLWWGAFTLDLGAITPIMYAFDDREHLLDILQMPTGSRLTHSSFRIGGVCTDLSEKFIETVRDFIPKMRERLPMYRDLVTDNVILRKRLEGVGVMDADMCRRYGVTGPVARGSGLAYDVRQAEHFPIYEGLDWQVAVRTEGDSMARYLVRMDEMEQSLNIIEQALAALPAGPVLMKNAPKVLWKAPKGESYFAVEGARGKIGVHLVSNGGEFAYKVKLRSPCFSNLSAYAEAARGTILADAVAILGSLDLVIPEIDR</sequence>
<organism evidence="6 7">
    <name type="scientific">Telmatospirillum siberiense</name>
    <dbReference type="NCBI Taxonomy" id="382514"/>
    <lineage>
        <taxon>Bacteria</taxon>
        <taxon>Pseudomonadati</taxon>
        <taxon>Pseudomonadota</taxon>
        <taxon>Alphaproteobacteria</taxon>
        <taxon>Rhodospirillales</taxon>
        <taxon>Rhodospirillaceae</taxon>
        <taxon>Telmatospirillum</taxon>
    </lineage>
</organism>
<dbReference type="InterPro" id="IPR001135">
    <property type="entry name" value="NADH_Q_OxRdtase_suD"/>
</dbReference>
<dbReference type="GO" id="GO:0048038">
    <property type="term" value="F:quinone binding"/>
    <property type="evidence" value="ECO:0007669"/>
    <property type="project" value="UniProtKB-KW"/>
</dbReference>
<accession>A0A2N3Q0N1</accession>
<comment type="similarity">
    <text evidence="4">Belongs to the complex I 49 kDa subunit family.</text>
</comment>
<keyword evidence="4" id="KW-0472">Membrane</keyword>
<dbReference type="Gene3D" id="1.10.645.10">
    <property type="entry name" value="Cytochrome-c3 Hydrogenase, chain B"/>
    <property type="match status" value="1"/>
</dbReference>
<proteinExistence type="inferred from homology"/>
<evidence type="ECO:0000256" key="3">
    <source>
        <dbReference type="ARBA" id="ARBA00023075"/>
    </source>
</evidence>
<dbReference type="HAMAP" id="MF_01358">
    <property type="entry name" value="NDH1_NuoD"/>
    <property type="match status" value="1"/>
</dbReference>
<comment type="subcellular location">
    <subcellularLocation>
        <location evidence="4">Cell membrane</location>
        <topology evidence="4">Peripheral membrane protein</topology>
        <orientation evidence="4">Cytoplasmic side</orientation>
    </subcellularLocation>
</comment>
<keyword evidence="4" id="KW-0520">NAD</keyword>
<keyword evidence="7" id="KW-1185">Reference proteome</keyword>
<comment type="function">
    <text evidence="4">NDH-1 shuttles electrons from NADH, via FMN and iron-sulfur (Fe-S) centers, to quinones in the respiratory chain. The immediate electron acceptor for the enzyme in this species is believed to be ubiquinone. Couples the redox reaction to proton translocation (for every two electrons transferred, four hydrogen ions are translocated across the cytoplasmic membrane), and thus conserves the redox energy in a proton gradient.</text>
</comment>
<comment type="caution">
    <text evidence="6">The sequence shown here is derived from an EMBL/GenBank/DDBJ whole genome shotgun (WGS) entry which is preliminary data.</text>
</comment>
<keyword evidence="2 4" id="KW-0874">Quinone</keyword>
<dbReference type="OrthoDB" id="9801496at2"/>